<dbReference type="EMBL" id="JAACJN010000021">
    <property type="protein sequence ID" value="KAF5389546.1"/>
    <property type="molecule type" value="Genomic_DNA"/>
</dbReference>
<evidence type="ECO:0008006" key="7">
    <source>
        <dbReference type="Google" id="ProtNLM"/>
    </source>
</evidence>
<accession>A0A8H5HUI6</accession>
<comment type="similarity">
    <text evidence="4">Belongs to the class I-like SAM-binding methyltransferase superfamily.</text>
</comment>
<name>A0A8H5HUI6_9AGAR</name>
<comment type="caution">
    <text evidence="5">The sequence shown here is derived from an EMBL/GenBank/DDBJ whole genome shotgun (WGS) entry which is preliminary data.</text>
</comment>
<gene>
    <name evidence="5" type="ORF">D9757_004164</name>
</gene>
<evidence type="ECO:0000256" key="3">
    <source>
        <dbReference type="ARBA" id="ARBA00022691"/>
    </source>
</evidence>
<dbReference type="GO" id="GO:0016740">
    <property type="term" value="F:transferase activity"/>
    <property type="evidence" value="ECO:0007669"/>
    <property type="project" value="UniProtKB-KW"/>
</dbReference>
<dbReference type="AlphaFoldDB" id="A0A8H5HUI6"/>
<dbReference type="SUPFAM" id="SSF53335">
    <property type="entry name" value="S-adenosyl-L-methionine-dependent methyltransferases"/>
    <property type="match status" value="1"/>
</dbReference>
<dbReference type="PANTHER" id="PTHR35897:SF1">
    <property type="entry name" value="METHYLTRANSFERASE AUSD"/>
    <property type="match status" value="1"/>
</dbReference>
<dbReference type="Gene3D" id="3.40.50.150">
    <property type="entry name" value="Vaccinia Virus protein VP39"/>
    <property type="match status" value="1"/>
</dbReference>
<evidence type="ECO:0000256" key="4">
    <source>
        <dbReference type="ARBA" id="ARBA00038314"/>
    </source>
</evidence>
<organism evidence="5 6">
    <name type="scientific">Collybiopsis confluens</name>
    <dbReference type="NCBI Taxonomy" id="2823264"/>
    <lineage>
        <taxon>Eukaryota</taxon>
        <taxon>Fungi</taxon>
        <taxon>Dikarya</taxon>
        <taxon>Basidiomycota</taxon>
        <taxon>Agaricomycotina</taxon>
        <taxon>Agaricomycetes</taxon>
        <taxon>Agaricomycetidae</taxon>
        <taxon>Agaricales</taxon>
        <taxon>Marasmiineae</taxon>
        <taxon>Omphalotaceae</taxon>
        <taxon>Collybiopsis</taxon>
    </lineage>
</organism>
<keyword evidence="6" id="KW-1185">Reference proteome</keyword>
<dbReference type="InterPro" id="IPR051654">
    <property type="entry name" value="Meroterpenoid_MTases"/>
</dbReference>
<reference evidence="5 6" key="1">
    <citation type="journal article" date="2020" name="ISME J.">
        <title>Uncovering the hidden diversity of litter-decomposition mechanisms in mushroom-forming fungi.</title>
        <authorList>
            <person name="Floudas D."/>
            <person name="Bentzer J."/>
            <person name="Ahren D."/>
            <person name="Johansson T."/>
            <person name="Persson P."/>
            <person name="Tunlid A."/>
        </authorList>
    </citation>
    <scope>NUCLEOTIDE SEQUENCE [LARGE SCALE GENOMIC DNA]</scope>
    <source>
        <strain evidence="5 6">CBS 406.79</strain>
    </source>
</reference>
<keyword evidence="3" id="KW-0949">S-adenosyl-L-methionine</keyword>
<protein>
    <recommendedName>
        <fullName evidence="7">Methyltransferase domain-containing protein</fullName>
    </recommendedName>
</protein>
<proteinExistence type="inferred from homology"/>
<dbReference type="OrthoDB" id="2094832at2759"/>
<dbReference type="InterPro" id="IPR029063">
    <property type="entry name" value="SAM-dependent_MTases_sf"/>
</dbReference>
<dbReference type="Proteomes" id="UP000518752">
    <property type="component" value="Unassembled WGS sequence"/>
</dbReference>
<comment type="pathway">
    <text evidence="1">Secondary metabolite biosynthesis.</text>
</comment>
<dbReference type="PANTHER" id="PTHR35897">
    <property type="entry name" value="METHYLTRANSFERASE AUSD"/>
    <property type="match status" value="1"/>
</dbReference>
<evidence type="ECO:0000313" key="5">
    <source>
        <dbReference type="EMBL" id="KAF5389546.1"/>
    </source>
</evidence>
<evidence type="ECO:0000256" key="2">
    <source>
        <dbReference type="ARBA" id="ARBA00022679"/>
    </source>
</evidence>
<keyword evidence="2" id="KW-0808">Transferase</keyword>
<evidence type="ECO:0000256" key="1">
    <source>
        <dbReference type="ARBA" id="ARBA00005179"/>
    </source>
</evidence>
<evidence type="ECO:0000313" key="6">
    <source>
        <dbReference type="Proteomes" id="UP000518752"/>
    </source>
</evidence>
<sequence length="296" mass="33465">MHPSPLRTVADSSSRSPQLASKFDVDSEDLALLRQLTGIHNVKELENHITEVQNKANYIKDYPCIGMFTFTKFNIKFSPNYNHALSLSRTRQNAIFLDVGCCVGNALRKIVADGWPAQNTIGTDLYREFWDVGHELFKSTPNSFPAHFIPGDLFDDAVLTTAPISSDPQESDLKLAKLQNLTSLTPLRHRVSVIYACNLFHLFTAERQVELAKRLASLLEPSSGSIIFGSHGVSPYPRRTQPDGVSFHTAESFADMWKEVFEPGTVEISWKIKSKPQRKFSAFGRWDIIWWSITYL</sequence>